<dbReference type="AlphaFoldDB" id="A0A6N6WLJ1"/>
<protein>
    <recommendedName>
        <fullName evidence="3">Plasmid related protein</fullName>
    </recommendedName>
</protein>
<evidence type="ECO:0008006" key="3">
    <source>
        <dbReference type="Google" id="ProtNLM"/>
    </source>
</evidence>
<evidence type="ECO:0000313" key="2">
    <source>
        <dbReference type="Proteomes" id="UP000463700"/>
    </source>
</evidence>
<comment type="caution">
    <text evidence="1">The sequence shown here is derived from an EMBL/GenBank/DDBJ whole genome shotgun (WGS) entry which is preliminary data.</text>
</comment>
<reference evidence="1 2" key="1">
    <citation type="journal article" date="2020" name="Int. J. Syst. Evol. Microbiol.">
        <title>Paraburkholderia madseniana sp. nov., a phenolic acid-degrading bacterium isolated from acidic forest soil.</title>
        <authorList>
            <person name="Wilhelm R.C."/>
            <person name="Murphy S.J.L."/>
            <person name="Feriancek N.M."/>
            <person name="Karasz D.C."/>
            <person name="DeRito C.M."/>
            <person name="Newman J.D."/>
            <person name="Buckley D.H."/>
        </authorList>
    </citation>
    <scope>NUCLEOTIDE SEQUENCE [LARGE SCALE GENOMIC DNA]</scope>
    <source>
        <strain evidence="1 2">RP11</strain>
    </source>
</reference>
<proteinExistence type="predicted"/>
<gene>
    <name evidence="1" type="ORF">FSO04_06325</name>
</gene>
<dbReference type="OrthoDB" id="5522207at2"/>
<accession>A0A6N6WLJ1</accession>
<dbReference type="Proteomes" id="UP000463700">
    <property type="component" value="Unassembled WGS sequence"/>
</dbReference>
<dbReference type="RefSeq" id="WP_154558870.1">
    <property type="nucleotide sequence ID" value="NZ_VOSW01000008.1"/>
</dbReference>
<sequence length="99" mass="10847">MQSNDIYRDKVRFKAGRATVTPAAAAALELAKVHDILLLARHIHGDWGDLGERDRLQNELAVLLDLGIRSRYALPTGSVICVTTEADRSATTMRLTDCG</sequence>
<dbReference type="EMBL" id="VOSW01000008">
    <property type="protein sequence ID" value="KAE8760838.1"/>
    <property type="molecule type" value="Genomic_DNA"/>
</dbReference>
<evidence type="ECO:0000313" key="1">
    <source>
        <dbReference type="EMBL" id="KAE8760838.1"/>
    </source>
</evidence>
<organism evidence="1 2">
    <name type="scientific">Paraburkholderia madseniana</name>
    <dbReference type="NCBI Taxonomy" id="2599607"/>
    <lineage>
        <taxon>Bacteria</taxon>
        <taxon>Pseudomonadati</taxon>
        <taxon>Pseudomonadota</taxon>
        <taxon>Betaproteobacteria</taxon>
        <taxon>Burkholderiales</taxon>
        <taxon>Burkholderiaceae</taxon>
        <taxon>Paraburkholderia</taxon>
    </lineage>
</organism>
<name>A0A6N6WLJ1_9BURK</name>